<accession>A0A1I3MIZ4</accession>
<dbReference type="NCBIfam" id="NF047658">
    <property type="entry name" value="HYC_CC_PP"/>
    <property type="match status" value="1"/>
</dbReference>
<dbReference type="AlphaFoldDB" id="A0A1I3MIZ4"/>
<keyword evidence="2" id="KW-1185">Reference proteome</keyword>
<dbReference type="RefSeq" id="WP_090677940.1">
    <property type="nucleotide sequence ID" value="NZ_FORU01000002.1"/>
</dbReference>
<name>A0A1I3MIZ4_9FLAO</name>
<dbReference type="EMBL" id="FORU01000002">
    <property type="protein sequence ID" value="SFI96988.1"/>
    <property type="molecule type" value="Genomic_DNA"/>
</dbReference>
<dbReference type="InterPro" id="IPR058512">
    <property type="entry name" value="DUF8199"/>
</dbReference>
<proteinExistence type="predicted"/>
<gene>
    <name evidence="1" type="ORF">SAMN04487893_102170</name>
</gene>
<reference evidence="2" key="1">
    <citation type="submission" date="2016-10" db="EMBL/GenBank/DDBJ databases">
        <authorList>
            <person name="Varghese N."/>
            <person name="Submissions S."/>
        </authorList>
    </citation>
    <scope>NUCLEOTIDE SEQUENCE [LARGE SCALE GENOMIC DNA]</scope>
    <source>
        <strain evidence="2">DSM 26542</strain>
    </source>
</reference>
<organism evidence="1 2">
    <name type="scientific">Myroides guanonis</name>
    <dbReference type="NCBI Taxonomy" id="1150112"/>
    <lineage>
        <taxon>Bacteria</taxon>
        <taxon>Pseudomonadati</taxon>
        <taxon>Bacteroidota</taxon>
        <taxon>Flavobacteriia</taxon>
        <taxon>Flavobacteriales</taxon>
        <taxon>Flavobacteriaceae</taxon>
        <taxon>Myroides</taxon>
    </lineage>
</organism>
<dbReference type="OrthoDB" id="795045at2"/>
<dbReference type="Pfam" id="PF26622">
    <property type="entry name" value="DUF8199"/>
    <property type="match status" value="1"/>
</dbReference>
<dbReference type="InterPro" id="IPR058060">
    <property type="entry name" value="HYC_CC_PP"/>
</dbReference>
<evidence type="ECO:0000313" key="2">
    <source>
        <dbReference type="Proteomes" id="UP000243887"/>
    </source>
</evidence>
<dbReference type="STRING" id="1150112.SAMN04487893_102170"/>
<sequence>MSNRKHFSYLFLAILIFSNIGWSINAHSCQGQLQKTLFSIAGKHEKGSCTETQDKPSCCSTEHTDSETKEDSCCKNEITQPNLDISSFVKVLPLQLELISPDTDWFYPIFSNIILGEISPVIPEFYTDTHAPPLFKLYCKFQFYG</sequence>
<evidence type="ECO:0000313" key="1">
    <source>
        <dbReference type="EMBL" id="SFI96988.1"/>
    </source>
</evidence>
<protein>
    <submittedName>
        <fullName evidence="1">Uncharacterized protein</fullName>
    </submittedName>
</protein>
<dbReference type="Proteomes" id="UP000243887">
    <property type="component" value="Unassembled WGS sequence"/>
</dbReference>